<sequence>MAEQRRTNIAEGDESMEFETSKGVKVVSSFDAMGLREELLRGIYQFGFEKPSAIQQRAVLPITQGRDVIAQAQSGTGKTSLIAITLCQMLDTTLREVQALVLSPTRELATQTEQNIRAIGDHMSVQAHACIGGKSVGEDMRKLEAGVHIVSGTPGRVFDMIKRRSLRTRNIKTLILDEADEMLNKGFKEQIYDIYRYLPPETQVVLVSATLPHEVLEMTHKFMTDPVRILVKRDELTLEGIKQFFVAVEREEWKFDTLCDLYDTLTITQAVIFCNTKRKVDWLTEKMRQNNFTVSAMHGDMPQKEREAIMDEFRKGATRVLITTDVWARGLDVQQVSLVINYDLPNSRELYIHRIGRSGRFGRKGVAINFVKNDDIKILRDIEQYYSTQIDEMPMNPSAAWLPVAALCGALLTLAVVSLSGNGTLRWRELTGAVGGPTTQQLPQQMSGASQADRKEAAGQAAACPPAEKCPTSEKCPVCPPAEECSPAAAAATGAAAAAPAGKGAPATGGKAAPAAGPGLSEEWVQRLRVPWGPLLTQEEAQRGLAYYGSGQRLQAVVNKLMAGKPIKVFTLGASVTRGIGTTDRKHSYANRLFEYIAHAFPHKGHVFINRGIGGTSSSIYSVCAEHMVHKDADLVVLEFSANDKKDAPYTDPERRGYEQLVRKLLQLPGRPALIQLHHYAWWHAVGDGVNDGGLFYHPAGEAQLGTFASYYDFPAVSVRAAMWHLMRAGVAQFKPDAVRKGADKSPTDVAIPGAPPGTEEDYWYKDRTHPADEGHGMLAELLAHVLARAVVDTLAPRPVLHLPGRTADLSPAQDEHGLPLPMVPGNAATPTSLCAIEEDFQGTVVAHEGWQYAAQRPDAKNFVEQKWGWVSTTPGAWAEMQFDTASGYADPSGNATDQQAQVSLSYLRSYQGMGVADLACVSGCECEPQVIDGTWQQEVSLQQILQIWVSRHEQCRIRITVSERPGQVPQKGHKVVLQGVMVSHFGVRLTTYDEQVSLLHQASIPNKGAP</sequence>
<feature type="domain" description="DEAD-box RNA helicase Q" evidence="12">
    <location>
        <begin position="28"/>
        <end position="56"/>
    </location>
</feature>
<dbReference type="EMBL" id="LHPG02000002">
    <property type="protein sequence ID" value="PRW60850.1"/>
    <property type="molecule type" value="Genomic_DNA"/>
</dbReference>
<dbReference type="InterPro" id="IPR014014">
    <property type="entry name" value="RNA_helicase_DEAD_Q_motif"/>
</dbReference>
<evidence type="ECO:0000256" key="2">
    <source>
        <dbReference type="ARBA" id="ARBA00022741"/>
    </source>
</evidence>
<dbReference type="InterPro" id="IPR013830">
    <property type="entry name" value="SGNH_hydro"/>
</dbReference>
<dbReference type="SMART" id="SM00490">
    <property type="entry name" value="HELICc"/>
    <property type="match status" value="1"/>
</dbReference>
<reference evidence="13 14" key="1">
    <citation type="journal article" date="2018" name="Plant J.">
        <title>Genome sequences of Chlorella sorokiniana UTEX 1602 and Micractinium conductrix SAG 241.80: implications to maltose excretion by a green alga.</title>
        <authorList>
            <person name="Arriola M.B."/>
            <person name="Velmurugan N."/>
            <person name="Zhang Y."/>
            <person name="Plunkett M.H."/>
            <person name="Hondzo H."/>
            <person name="Barney B.M."/>
        </authorList>
    </citation>
    <scope>NUCLEOTIDE SEQUENCE [LARGE SCALE GENOMIC DNA]</scope>
    <source>
        <strain evidence="14">UTEX 1602</strain>
    </source>
</reference>
<dbReference type="OrthoDB" id="544608at2759"/>
<comment type="caution">
    <text evidence="13">The sequence shown here is derived from an EMBL/GenBank/DDBJ whole genome shotgun (WGS) entry which is preliminary data.</text>
</comment>
<comment type="catalytic activity">
    <reaction evidence="7">
        <text>ATP + H2O = ADP + phosphate + H(+)</text>
        <dbReference type="Rhea" id="RHEA:13065"/>
        <dbReference type="ChEBI" id="CHEBI:15377"/>
        <dbReference type="ChEBI" id="CHEBI:15378"/>
        <dbReference type="ChEBI" id="CHEBI:30616"/>
        <dbReference type="ChEBI" id="CHEBI:43474"/>
        <dbReference type="ChEBI" id="CHEBI:456216"/>
        <dbReference type="EC" id="3.6.4.13"/>
    </reaction>
</comment>
<evidence type="ECO:0000256" key="3">
    <source>
        <dbReference type="ARBA" id="ARBA00022801"/>
    </source>
</evidence>
<feature type="region of interest" description="Disordered" evidence="9">
    <location>
        <begin position="434"/>
        <end position="476"/>
    </location>
</feature>
<evidence type="ECO:0000256" key="5">
    <source>
        <dbReference type="ARBA" id="ARBA00022840"/>
    </source>
</evidence>
<dbReference type="Pfam" id="PF00271">
    <property type="entry name" value="Helicase_C"/>
    <property type="match status" value="1"/>
</dbReference>
<dbReference type="SUPFAM" id="SSF52266">
    <property type="entry name" value="SGNH hydrolase"/>
    <property type="match status" value="1"/>
</dbReference>
<accession>A0A2P6U3G5</accession>
<dbReference type="PROSITE" id="PS00039">
    <property type="entry name" value="DEAD_ATP_HELICASE"/>
    <property type="match status" value="1"/>
</dbReference>
<keyword evidence="2" id="KW-0547">Nucleotide-binding</keyword>
<dbReference type="AlphaFoldDB" id="A0A2P6U3G5"/>
<dbReference type="PANTHER" id="PTHR47958">
    <property type="entry name" value="ATP-DEPENDENT RNA HELICASE DBP3"/>
    <property type="match status" value="1"/>
</dbReference>
<dbReference type="CDD" id="cd00229">
    <property type="entry name" value="SGNH_hydrolase"/>
    <property type="match status" value="1"/>
</dbReference>
<dbReference type="InterPro" id="IPR014001">
    <property type="entry name" value="Helicase_ATP-bd"/>
</dbReference>
<feature type="region of interest" description="Disordered" evidence="9">
    <location>
        <begin position="740"/>
        <end position="762"/>
    </location>
</feature>
<dbReference type="GO" id="GO:0003724">
    <property type="term" value="F:RNA helicase activity"/>
    <property type="evidence" value="ECO:0007669"/>
    <property type="project" value="UniProtKB-EC"/>
</dbReference>
<keyword evidence="4" id="KW-0347">Helicase</keyword>
<dbReference type="Proteomes" id="UP000239899">
    <property type="component" value="Unassembled WGS sequence"/>
</dbReference>
<dbReference type="InterPro" id="IPR011545">
    <property type="entry name" value="DEAD/DEAH_box_helicase_dom"/>
</dbReference>
<keyword evidence="5" id="KW-0067">ATP-binding</keyword>
<dbReference type="SUPFAM" id="SSF52540">
    <property type="entry name" value="P-loop containing nucleoside triphosphate hydrolases"/>
    <property type="match status" value="1"/>
</dbReference>
<keyword evidence="14" id="KW-1185">Reference proteome</keyword>
<organism evidence="13 14">
    <name type="scientific">Chlorella sorokiniana</name>
    <name type="common">Freshwater green alga</name>
    <dbReference type="NCBI Taxonomy" id="3076"/>
    <lineage>
        <taxon>Eukaryota</taxon>
        <taxon>Viridiplantae</taxon>
        <taxon>Chlorophyta</taxon>
        <taxon>core chlorophytes</taxon>
        <taxon>Trebouxiophyceae</taxon>
        <taxon>Chlorellales</taxon>
        <taxon>Chlorellaceae</taxon>
        <taxon>Chlorella clade</taxon>
        <taxon>Chlorella</taxon>
    </lineage>
</organism>
<dbReference type="PROSITE" id="PS51192">
    <property type="entry name" value="HELICASE_ATP_BIND_1"/>
    <property type="match status" value="1"/>
</dbReference>
<evidence type="ECO:0000259" key="10">
    <source>
        <dbReference type="PROSITE" id="PS51192"/>
    </source>
</evidence>
<evidence type="ECO:0000256" key="7">
    <source>
        <dbReference type="ARBA" id="ARBA00047984"/>
    </source>
</evidence>
<keyword evidence="13" id="KW-0648">Protein biosynthesis</keyword>
<dbReference type="STRING" id="3076.A0A2P6U3G5"/>
<dbReference type="Gene3D" id="3.40.50.1110">
    <property type="entry name" value="SGNH hydrolase"/>
    <property type="match status" value="1"/>
</dbReference>
<dbReference type="CDD" id="cd18045">
    <property type="entry name" value="DEADc_EIF4AIII_DDX48"/>
    <property type="match status" value="1"/>
</dbReference>
<dbReference type="FunFam" id="3.40.50.300:FF:000849">
    <property type="entry name" value="ATP-dependent RNA helicase DBP5"/>
    <property type="match status" value="1"/>
</dbReference>
<gene>
    <name evidence="13" type="ORF">C2E21_0860</name>
</gene>
<evidence type="ECO:0000313" key="14">
    <source>
        <dbReference type="Proteomes" id="UP000239899"/>
    </source>
</evidence>
<protein>
    <recommendedName>
        <fullName evidence="1">RNA helicase</fullName>
        <ecNumber evidence="1">3.6.4.13</ecNumber>
    </recommendedName>
</protein>
<dbReference type="InterPro" id="IPR001650">
    <property type="entry name" value="Helicase_C-like"/>
</dbReference>
<dbReference type="GO" id="GO:0016787">
    <property type="term" value="F:hydrolase activity"/>
    <property type="evidence" value="ECO:0007669"/>
    <property type="project" value="UniProtKB-KW"/>
</dbReference>
<evidence type="ECO:0000256" key="6">
    <source>
        <dbReference type="ARBA" id="ARBA00022884"/>
    </source>
</evidence>
<dbReference type="Gene3D" id="3.40.50.300">
    <property type="entry name" value="P-loop containing nucleotide triphosphate hydrolases"/>
    <property type="match status" value="2"/>
</dbReference>
<dbReference type="InterPro" id="IPR036514">
    <property type="entry name" value="SGNH_hydro_sf"/>
</dbReference>
<feature type="compositionally biased region" description="Low complexity" evidence="9">
    <location>
        <begin position="458"/>
        <end position="467"/>
    </location>
</feature>
<evidence type="ECO:0000256" key="8">
    <source>
        <dbReference type="PROSITE-ProRule" id="PRU00552"/>
    </source>
</evidence>
<dbReference type="InterPro" id="IPR000629">
    <property type="entry name" value="RNA-helicase_DEAD-box_CS"/>
</dbReference>
<feature type="domain" description="Helicase ATP-binding" evidence="10">
    <location>
        <begin position="59"/>
        <end position="229"/>
    </location>
</feature>
<dbReference type="InterPro" id="IPR027417">
    <property type="entry name" value="P-loop_NTPase"/>
</dbReference>
<proteinExistence type="predicted"/>
<evidence type="ECO:0000259" key="11">
    <source>
        <dbReference type="PROSITE" id="PS51194"/>
    </source>
</evidence>
<dbReference type="Pfam" id="PF00270">
    <property type="entry name" value="DEAD"/>
    <property type="match status" value="1"/>
</dbReference>
<evidence type="ECO:0000259" key="12">
    <source>
        <dbReference type="PROSITE" id="PS51195"/>
    </source>
</evidence>
<keyword evidence="13" id="KW-0396">Initiation factor</keyword>
<feature type="compositionally biased region" description="Polar residues" evidence="9">
    <location>
        <begin position="437"/>
        <end position="450"/>
    </location>
</feature>
<evidence type="ECO:0000256" key="4">
    <source>
        <dbReference type="ARBA" id="ARBA00022806"/>
    </source>
</evidence>
<dbReference type="CDD" id="cd18787">
    <property type="entry name" value="SF2_C_DEAD"/>
    <property type="match status" value="1"/>
</dbReference>
<evidence type="ECO:0000256" key="1">
    <source>
        <dbReference type="ARBA" id="ARBA00012552"/>
    </source>
</evidence>
<dbReference type="GO" id="GO:0003743">
    <property type="term" value="F:translation initiation factor activity"/>
    <property type="evidence" value="ECO:0007669"/>
    <property type="project" value="UniProtKB-KW"/>
</dbReference>
<name>A0A2P6U3G5_CHLSO</name>
<dbReference type="SMART" id="SM00487">
    <property type="entry name" value="DEXDc"/>
    <property type="match status" value="1"/>
</dbReference>
<dbReference type="FunFam" id="3.40.50.300:FF:000031">
    <property type="entry name" value="Eukaryotic initiation factor 4A-III"/>
    <property type="match status" value="1"/>
</dbReference>
<feature type="domain" description="Helicase C-terminal" evidence="11">
    <location>
        <begin position="240"/>
        <end position="401"/>
    </location>
</feature>
<evidence type="ECO:0000313" key="13">
    <source>
        <dbReference type="EMBL" id="PRW60850.1"/>
    </source>
</evidence>
<evidence type="ECO:0000256" key="9">
    <source>
        <dbReference type="SAM" id="MobiDB-lite"/>
    </source>
</evidence>
<dbReference type="EC" id="3.6.4.13" evidence="1"/>
<dbReference type="PROSITE" id="PS51195">
    <property type="entry name" value="Q_MOTIF"/>
    <property type="match status" value="1"/>
</dbReference>
<dbReference type="PROSITE" id="PS51194">
    <property type="entry name" value="HELICASE_CTER"/>
    <property type="match status" value="1"/>
</dbReference>
<dbReference type="GO" id="GO:0003723">
    <property type="term" value="F:RNA binding"/>
    <property type="evidence" value="ECO:0007669"/>
    <property type="project" value="UniProtKB-KW"/>
</dbReference>
<dbReference type="Pfam" id="PF13472">
    <property type="entry name" value="Lipase_GDSL_2"/>
    <property type="match status" value="1"/>
</dbReference>
<keyword evidence="6" id="KW-0694">RNA-binding</keyword>
<dbReference type="GO" id="GO:0005524">
    <property type="term" value="F:ATP binding"/>
    <property type="evidence" value="ECO:0007669"/>
    <property type="project" value="UniProtKB-KW"/>
</dbReference>
<feature type="short sequence motif" description="Q motif" evidence="8">
    <location>
        <begin position="28"/>
        <end position="56"/>
    </location>
</feature>
<keyword evidence="3" id="KW-0378">Hydrolase</keyword>